<feature type="region of interest" description="Disordered" evidence="1">
    <location>
        <begin position="47"/>
        <end position="80"/>
    </location>
</feature>
<dbReference type="RefSeq" id="XP_060289406.1">
    <property type="nucleotide sequence ID" value="XM_060435521.1"/>
</dbReference>
<dbReference type="GeneID" id="85318791"/>
<reference evidence="2" key="1">
    <citation type="submission" date="2023-06" db="EMBL/GenBank/DDBJ databases">
        <title>Genome-scale phylogeny and comparative genomics of the fungal order Sordariales.</title>
        <authorList>
            <consortium name="Lawrence Berkeley National Laboratory"/>
            <person name="Hensen N."/>
            <person name="Bonometti L."/>
            <person name="Westerberg I."/>
            <person name="Brannstrom I.O."/>
            <person name="Guillou S."/>
            <person name="Cros-Aarteil S."/>
            <person name="Calhoun S."/>
            <person name="Haridas S."/>
            <person name="Kuo A."/>
            <person name="Mondo S."/>
            <person name="Pangilinan J."/>
            <person name="Riley R."/>
            <person name="LaButti K."/>
            <person name="Andreopoulos B."/>
            <person name="Lipzen A."/>
            <person name="Chen C."/>
            <person name="Yanf M."/>
            <person name="Daum C."/>
            <person name="Ng V."/>
            <person name="Clum A."/>
            <person name="Steindorff A."/>
            <person name="Ohm R."/>
            <person name="Martin F."/>
            <person name="Silar P."/>
            <person name="Natvig D."/>
            <person name="Lalanne C."/>
            <person name="Gautier V."/>
            <person name="Ament-velasquez S.L."/>
            <person name="Kruys A."/>
            <person name="Hutchinson M.I."/>
            <person name="Powell A.J."/>
            <person name="Barry K."/>
            <person name="Miller A.N."/>
            <person name="Grigoriev I.V."/>
            <person name="Debuchy R."/>
            <person name="Gladieux P."/>
            <person name="Thoren M.H."/>
            <person name="Johannesson H."/>
        </authorList>
    </citation>
    <scope>NUCLEOTIDE SEQUENCE</scope>
    <source>
        <strain evidence="2">SMH2392-1A</strain>
    </source>
</reference>
<dbReference type="Proteomes" id="UP001172101">
    <property type="component" value="Unassembled WGS sequence"/>
</dbReference>
<organism evidence="2 3">
    <name type="scientific">Lasiosphaeria miniovina</name>
    <dbReference type="NCBI Taxonomy" id="1954250"/>
    <lineage>
        <taxon>Eukaryota</taxon>
        <taxon>Fungi</taxon>
        <taxon>Dikarya</taxon>
        <taxon>Ascomycota</taxon>
        <taxon>Pezizomycotina</taxon>
        <taxon>Sordariomycetes</taxon>
        <taxon>Sordariomycetidae</taxon>
        <taxon>Sordariales</taxon>
        <taxon>Lasiosphaeriaceae</taxon>
        <taxon>Lasiosphaeria</taxon>
    </lineage>
</organism>
<name>A0AA39ZQE7_9PEZI</name>
<sequence length="80" mass="9612">MTPLRWKEEWLKRPVFRQYDESIIEEESEERKYQPLPYHKLRYDMERQSLDAGEENSTEPKAWRRGAANAADDTFSSYPG</sequence>
<keyword evidence="3" id="KW-1185">Reference proteome</keyword>
<evidence type="ECO:0000256" key="1">
    <source>
        <dbReference type="SAM" id="MobiDB-lite"/>
    </source>
</evidence>
<evidence type="ECO:0000313" key="2">
    <source>
        <dbReference type="EMBL" id="KAK0701742.1"/>
    </source>
</evidence>
<dbReference type="EMBL" id="JAUIRO010000009">
    <property type="protein sequence ID" value="KAK0701742.1"/>
    <property type="molecule type" value="Genomic_DNA"/>
</dbReference>
<accession>A0AA39ZQE7</accession>
<proteinExistence type="predicted"/>
<evidence type="ECO:0000313" key="3">
    <source>
        <dbReference type="Proteomes" id="UP001172101"/>
    </source>
</evidence>
<comment type="caution">
    <text evidence="2">The sequence shown here is derived from an EMBL/GenBank/DDBJ whole genome shotgun (WGS) entry which is preliminary data.</text>
</comment>
<dbReference type="Pfam" id="PF11917">
    <property type="entry name" value="DUF3435"/>
    <property type="match status" value="1"/>
</dbReference>
<dbReference type="InterPro" id="IPR021842">
    <property type="entry name" value="DUF3435"/>
</dbReference>
<dbReference type="AlphaFoldDB" id="A0AA39ZQE7"/>
<gene>
    <name evidence="2" type="ORF">B0T26DRAFT_528887</name>
</gene>
<protein>
    <submittedName>
        <fullName evidence="2">Uncharacterized protein</fullName>
    </submittedName>
</protein>